<keyword evidence="2" id="KW-0378">Hydrolase</keyword>
<dbReference type="EMBL" id="BSTI01000019">
    <property type="protein sequence ID" value="GLY69892.1"/>
    <property type="molecule type" value="Genomic_DNA"/>
</dbReference>
<gene>
    <name evidence="5" type="ORF">Atai01_65110</name>
</gene>
<dbReference type="Proteomes" id="UP001165136">
    <property type="component" value="Unassembled WGS sequence"/>
</dbReference>
<name>A0A9W6VJX7_9PSEU</name>
<dbReference type="SUPFAM" id="SSF50891">
    <property type="entry name" value="Cyclophilin-like"/>
    <property type="match status" value="1"/>
</dbReference>
<dbReference type="InterPro" id="IPR003833">
    <property type="entry name" value="CT_C_D"/>
</dbReference>
<organism evidence="5 6">
    <name type="scientific">Amycolatopsis taiwanensis</name>
    <dbReference type="NCBI Taxonomy" id="342230"/>
    <lineage>
        <taxon>Bacteria</taxon>
        <taxon>Bacillati</taxon>
        <taxon>Actinomycetota</taxon>
        <taxon>Actinomycetes</taxon>
        <taxon>Pseudonocardiales</taxon>
        <taxon>Pseudonocardiaceae</taxon>
        <taxon>Amycolatopsis</taxon>
    </lineage>
</organism>
<feature type="domain" description="Carboxyltransferase" evidence="4">
    <location>
        <begin position="10"/>
        <end position="200"/>
    </location>
</feature>
<comment type="caution">
    <text evidence="5">The sequence shown here is derived from an EMBL/GenBank/DDBJ whole genome shotgun (WGS) entry which is preliminary data.</text>
</comment>
<accession>A0A9W6VJX7</accession>
<dbReference type="GO" id="GO:0005524">
    <property type="term" value="F:ATP binding"/>
    <property type="evidence" value="ECO:0007669"/>
    <property type="project" value="UniProtKB-KW"/>
</dbReference>
<dbReference type="Pfam" id="PF02682">
    <property type="entry name" value="CT_C_D"/>
    <property type="match status" value="1"/>
</dbReference>
<dbReference type="PANTHER" id="PTHR34698">
    <property type="entry name" value="5-OXOPROLINASE SUBUNIT B"/>
    <property type="match status" value="1"/>
</dbReference>
<keyword evidence="1" id="KW-0547">Nucleotide-binding</keyword>
<proteinExistence type="predicted"/>
<dbReference type="GO" id="GO:0016787">
    <property type="term" value="F:hydrolase activity"/>
    <property type="evidence" value="ECO:0007669"/>
    <property type="project" value="UniProtKB-KW"/>
</dbReference>
<protein>
    <recommendedName>
        <fullName evidence="4">Carboxyltransferase domain-containing protein</fullName>
    </recommendedName>
</protein>
<dbReference type="InterPro" id="IPR029000">
    <property type="entry name" value="Cyclophilin-like_dom_sf"/>
</dbReference>
<evidence type="ECO:0000313" key="5">
    <source>
        <dbReference type="EMBL" id="GLY69892.1"/>
    </source>
</evidence>
<keyword evidence="3" id="KW-0067">ATP-binding</keyword>
<keyword evidence="6" id="KW-1185">Reference proteome</keyword>
<evidence type="ECO:0000256" key="1">
    <source>
        <dbReference type="ARBA" id="ARBA00022741"/>
    </source>
</evidence>
<dbReference type="RefSeq" id="WP_285489273.1">
    <property type="nucleotide sequence ID" value="NZ_BSTI01000019.1"/>
</dbReference>
<evidence type="ECO:0000256" key="2">
    <source>
        <dbReference type="ARBA" id="ARBA00022801"/>
    </source>
</evidence>
<dbReference type="InterPro" id="IPR010016">
    <property type="entry name" value="PxpB"/>
</dbReference>
<evidence type="ECO:0000259" key="4">
    <source>
        <dbReference type="SMART" id="SM00796"/>
    </source>
</evidence>
<dbReference type="PANTHER" id="PTHR34698:SF2">
    <property type="entry name" value="5-OXOPROLINASE SUBUNIT B"/>
    <property type="match status" value="1"/>
</dbReference>
<dbReference type="Gene3D" id="3.30.1360.40">
    <property type="match status" value="1"/>
</dbReference>
<evidence type="ECO:0000313" key="6">
    <source>
        <dbReference type="Proteomes" id="UP001165136"/>
    </source>
</evidence>
<evidence type="ECO:0000256" key="3">
    <source>
        <dbReference type="ARBA" id="ARBA00022840"/>
    </source>
</evidence>
<dbReference type="Gene3D" id="2.40.100.10">
    <property type="entry name" value="Cyclophilin-like"/>
    <property type="match status" value="1"/>
</dbReference>
<dbReference type="AlphaFoldDB" id="A0A9W6VJX7"/>
<sequence length="212" mass="23170">MTEPASGAITSVRRVGDRGLLIELAERVDTHRVAAFVRDHPCAPELTEVIPAARTVFLLGRPSALDRIGRAIPTAAWPEVDERRGKTVVVPVRYDGPDLHEVAERTGLSVREVVRRHTGTEYRVAFFGFAPGQAFFSALPDVLRVPRRPSPRVRVPSGSVAIANEFTVIYPLDSPGGWNLIGTRAGPPLWNAEAQPPNAVDVGDRVVFDEVR</sequence>
<reference evidence="5" key="1">
    <citation type="submission" date="2023-03" db="EMBL/GenBank/DDBJ databases">
        <title>Amycolatopsis taiwanensis NBRC 103393.</title>
        <authorList>
            <person name="Ichikawa N."/>
            <person name="Sato H."/>
            <person name="Tonouchi N."/>
        </authorList>
    </citation>
    <scope>NUCLEOTIDE SEQUENCE</scope>
    <source>
        <strain evidence="5">NBRC 103393</strain>
    </source>
</reference>
<dbReference type="SMART" id="SM00796">
    <property type="entry name" value="AHS1"/>
    <property type="match status" value="1"/>
</dbReference>